<comment type="subcellular location">
    <subcellularLocation>
        <location evidence="1">Membrane</location>
        <topology evidence="1">Multi-pass membrane protein</topology>
    </subcellularLocation>
</comment>
<evidence type="ECO:0000256" key="4">
    <source>
        <dbReference type="ARBA" id="ARBA00023136"/>
    </source>
</evidence>
<evidence type="ECO:0000256" key="2">
    <source>
        <dbReference type="ARBA" id="ARBA00022692"/>
    </source>
</evidence>
<dbReference type="InterPro" id="IPR007016">
    <property type="entry name" value="O-antigen_ligase-rel_domated"/>
</dbReference>
<sequence length="419" mass="47827">MAIAFLVPVAKLSHAIEFLFVGLLVLWVSVRLRNQDFHFKRTPLDLPILSFVAWVLVTVPFAFDPSYSFAEWRKTILLFIMFYFVVNVIQNESQVKNILVAFVFGIVLMSAFGIVEHFAKADSLFDKTSHAHSLTQSGQWFSSFLVMSIPFIWMFYLEENGQRAKLLVTSLFFIVLAALFLSHTRGAWLAFFSQLAVLWFLGLKNKWLKWSFPVFICGLILIGGQVFQGDQNDIVQDTSFASLESTKIRLGTWKIAFEQIMENPIMGFGYGNHTFQKINEEIMVGSGNVPSTGMHLHNVFISMIYGVGLTGFVFYVVIFFFILRTAIDGVQLYRGTFVGNLGLGVLLMVVGVITRNMFDNMLVGTLAYLFWLLTGLYFALWLRVKIIEEGFHQVRSSKEGLMAKWFKKFHLACNERMEG</sequence>
<feature type="transmembrane region" description="Helical" evidence="5">
    <location>
        <begin position="299"/>
        <end position="323"/>
    </location>
</feature>
<gene>
    <name evidence="7" type="ORF">PPG34_04925</name>
</gene>
<keyword evidence="2 5" id="KW-0812">Transmembrane</keyword>
<evidence type="ECO:0000256" key="5">
    <source>
        <dbReference type="SAM" id="Phobius"/>
    </source>
</evidence>
<name>A0ABU3K5N1_9BACT</name>
<dbReference type="Proteomes" id="UP001250932">
    <property type="component" value="Unassembled WGS sequence"/>
</dbReference>
<comment type="caution">
    <text evidence="7">The sequence shown here is derived from an EMBL/GenBank/DDBJ whole genome shotgun (WGS) entry which is preliminary data.</text>
</comment>
<feature type="transmembrane region" description="Helical" evidence="5">
    <location>
        <begin position="210"/>
        <end position="227"/>
    </location>
</feature>
<reference evidence="7 8" key="1">
    <citation type="journal article" date="2023" name="ISME J.">
        <title>Cultivation and genomic characterization of novel and ubiquitous marine nitrite-oxidizing bacteria from the Nitrospirales.</title>
        <authorList>
            <person name="Mueller A.J."/>
            <person name="Daebeler A."/>
            <person name="Herbold C.W."/>
            <person name="Kirkegaard R.H."/>
            <person name="Daims H."/>
        </authorList>
    </citation>
    <scope>NUCLEOTIDE SEQUENCE [LARGE SCALE GENOMIC DNA]</scope>
    <source>
        <strain evidence="7 8">EB</strain>
    </source>
</reference>
<dbReference type="PANTHER" id="PTHR37422">
    <property type="entry name" value="TEICHURONIC ACID BIOSYNTHESIS PROTEIN TUAE"/>
    <property type="match status" value="1"/>
</dbReference>
<evidence type="ECO:0000256" key="3">
    <source>
        <dbReference type="ARBA" id="ARBA00022989"/>
    </source>
</evidence>
<accession>A0ABU3K5N1</accession>
<feature type="transmembrane region" description="Helical" evidence="5">
    <location>
        <begin position="12"/>
        <end position="32"/>
    </location>
</feature>
<evidence type="ECO:0000259" key="6">
    <source>
        <dbReference type="Pfam" id="PF04932"/>
    </source>
</evidence>
<dbReference type="EMBL" id="JAQOUE010000001">
    <property type="protein sequence ID" value="MDT7041683.1"/>
    <property type="molecule type" value="Genomic_DNA"/>
</dbReference>
<dbReference type="RefSeq" id="WP_313832031.1">
    <property type="nucleotide sequence ID" value="NZ_JAQOUE010000001.1"/>
</dbReference>
<evidence type="ECO:0000313" key="8">
    <source>
        <dbReference type="Proteomes" id="UP001250932"/>
    </source>
</evidence>
<dbReference type="GO" id="GO:0016874">
    <property type="term" value="F:ligase activity"/>
    <property type="evidence" value="ECO:0007669"/>
    <property type="project" value="UniProtKB-KW"/>
</dbReference>
<evidence type="ECO:0000256" key="1">
    <source>
        <dbReference type="ARBA" id="ARBA00004141"/>
    </source>
</evidence>
<proteinExistence type="predicted"/>
<feature type="transmembrane region" description="Helical" evidence="5">
    <location>
        <begin position="98"/>
        <end position="119"/>
    </location>
</feature>
<keyword evidence="8" id="KW-1185">Reference proteome</keyword>
<protein>
    <submittedName>
        <fullName evidence="7">O-antigen ligase family protein</fullName>
    </submittedName>
</protein>
<feature type="transmembrane region" description="Helical" evidence="5">
    <location>
        <begin position="361"/>
        <end position="382"/>
    </location>
</feature>
<keyword evidence="3 5" id="KW-1133">Transmembrane helix</keyword>
<dbReference type="Pfam" id="PF04932">
    <property type="entry name" value="Wzy_C"/>
    <property type="match status" value="1"/>
</dbReference>
<organism evidence="7 8">
    <name type="scientific">Candidatus Nitronereus thalassa</name>
    <dbReference type="NCBI Taxonomy" id="3020898"/>
    <lineage>
        <taxon>Bacteria</taxon>
        <taxon>Pseudomonadati</taxon>
        <taxon>Nitrospirota</taxon>
        <taxon>Nitrospiria</taxon>
        <taxon>Nitrospirales</taxon>
        <taxon>Nitrospiraceae</taxon>
        <taxon>Candidatus Nitronereus</taxon>
    </lineage>
</organism>
<dbReference type="InterPro" id="IPR051533">
    <property type="entry name" value="WaaL-like"/>
</dbReference>
<feature type="transmembrane region" description="Helical" evidence="5">
    <location>
        <begin position="69"/>
        <end position="86"/>
    </location>
</feature>
<feature type="transmembrane region" description="Helical" evidence="5">
    <location>
        <begin position="139"/>
        <end position="157"/>
    </location>
</feature>
<feature type="transmembrane region" description="Helical" evidence="5">
    <location>
        <begin position="44"/>
        <end position="63"/>
    </location>
</feature>
<keyword evidence="4 5" id="KW-0472">Membrane</keyword>
<feature type="transmembrane region" description="Helical" evidence="5">
    <location>
        <begin position="164"/>
        <end position="181"/>
    </location>
</feature>
<dbReference type="PANTHER" id="PTHR37422:SF13">
    <property type="entry name" value="LIPOPOLYSACCHARIDE BIOSYNTHESIS PROTEIN PA4999-RELATED"/>
    <property type="match status" value="1"/>
</dbReference>
<feature type="transmembrane region" description="Helical" evidence="5">
    <location>
        <begin position="187"/>
        <end position="203"/>
    </location>
</feature>
<feature type="transmembrane region" description="Helical" evidence="5">
    <location>
        <begin position="335"/>
        <end position="355"/>
    </location>
</feature>
<keyword evidence="7" id="KW-0436">Ligase</keyword>
<evidence type="ECO:0000313" key="7">
    <source>
        <dbReference type="EMBL" id="MDT7041683.1"/>
    </source>
</evidence>
<feature type="domain" description="O-antigen ligase-related" evidence="6">
    <location>
        <begin position="171"/>
        <end position="316"/>
    </location>
</feature>